<keyword evidence="2" id="KW-0805">Transcription regulation</keyword>
<dbReference type="CDD" id="cd06170">
    <property type="entry name" value="LuxR_C_like"/>
    <property type="match status" value="1"/>
</dbReference>
<feature type="domain" description="HTH luxR-type" evidence="6">
    <location>
        <begin position="149"/>
        <end position="214"/>
    </location>
</feature>
<evidence type="ECO:0000256" key="3">
    <source>
        <dbReference type="ARBA" id="ARBA00023125"/>
    </source>
</evidence>
<dbReference type="GO" id="GO:0003677">
    <property type="term" value="F:DNA binding"/>
    <property type="evidence" value="ECO:0007669"/>
    <property type="project" value="UniProtKB-KW"/>
</dbReference>
<dbReference type="PROSITE" id="PS50043">
    <property type="entry name" value="HTH_LUXR_2"/>
    <property type="match status" value="1"/>
</dbReference>
<sequence>MIKVLIADDQELIRESLSIVLKTHEDLEVIGVACDGLDVLEQLQHKQADIILMDIRMPNMDGVVCTKEVKTLYPDTKIIILTTFDDEFVFSALAYGASGYLLKGVGMDELYHAICTVNQGGAMINPDIATKVFGVFSKMSKNNYTIQVDETYTKDIAKPEWRVIQQVAFGLSNKEIAAKLYLSEGTVRNYLSSILSKLNLRDRTQLAIWAVQNGHTLKDFEDEAQ</sequence>
<dbReference type="Pfam" id="PF00196">
    <property type="entry name" value="GerE"/>
    <property type="match status" value="1"/>
</dbReference>
<dbReference type="GO" id="GO:0000160">
    <property type="term" value="P:phosphorelay signal transduction system"/>
    <property type="evidence" value="ECO:0007669"/>
    <property type="project" value="InterPro"/>
</dbReference>
<dbReference type="SUPFAM" id="SSF46894">
    <property type="entry name" value="C-terminal effector domain of the bipartite response regulators"/>
    <property type="match status" value="1"/>
</dbReference>
<dbReference type="PANTHER" id="PTHR43214">
    <property type="entry name" value="TWO-COMPONENT RESPONSE REGULATOR"/>
    <property type="match status" value="1"/>
</dbReference>
<accession>A0A4R8A6D6</accession>
<evidence type="ECO:0000313" key="9">
    <source>
        <dbReference type="Proteomes" id="UP000294743"/>
    </source>
</evidence>
<gene>
    <name evidence="8" type="ORF">EDD63_10659</name>
</gene>
<dbReference type="RefSeq" id="WP_134168386.1">
    <property type="nucleotide sequence ID" value="NZ_SODD01000006.1"/>
</dbReference>
<dbReference type="InterPro" id="IPR039420">
    <property type="entry name" value="WalR-like"/>
</dbReference>
<comment type="caution">
    <text evidence="8">The sequence shown here is derived from an EMBL/GenBank/DDBJ whole genome shotgun (WGS) entry which is preliminary data.</text>
</comment>
<dbReference type="InterPro" id="IPR001789">
    <property type="entry name" value="Sig_transdc_resp-reg_receiver"/>
</dbReference>
<keyword evidence="1 5" id="KW-0597">Phosphoprotein</keyword>
<evidence type="ECO:0000259" key="6">
    <source>
        <dbReference type="PROSITE" id="PS50043"/>
    </source>
</evidence>
<evidence type="ECO:0000313" key="8">
    <source>
        <dbReference type="EMBL" id="TDW25118.1"/>
    </source>
</evidence>
<dbReference type="PROSITE" id="PS50110">
    <property type="entry name" value="RESPONSE_REGULATORY"/>
    <property type="match status" value="1"/>
</dbReference>
<dbReference type="InterPro" id="IPR058245">
    <property type="entry name" value="NreC/VraR/RcsB-like_REC"/>
</dbReference>
<dbReference type="PRINTS" id="PR00038">
    <property type="entry name" value="HTHLUXR"/>
</dbReference>
<keyword evidence="4" id="KW-0804">Transcription</keyword>
<dbReference type="OrthoDB" id="9759232at2"/>
<dbReference type="InterPro" id="IPR016032">
    <property type="entry name" value="Sig_transdc_resp-reg_C-effctor"/>
</dbReference>
<evidence type="ECO:0000256" key="5">
    <source>
        <dbReference type="PROSITE-ProRule" id="PRU00169"/>
    </source>
</evidence>
<dbReference type="EMBL" id="SODD01000006">
    <property type="protein sequence ID" value="TDW25118.1"/>
    <property type="molecule type" value="Genomic_DNA"/>
</dbReference>
<dbReference type="Pfam" id="PF00072">
    <property type="entry name" value="Response_reg"/>
    <property type="match status" value="1"/>
</dbReference>
<dbReference type="Gene3D" id="3.40.50.2300">
    <property type="match status" value="1"/>
</dbReference>
<dbReference type="SMART" id="SM00421">
    <property type="entry name" value="HTH_LUXR"/>
    <property type="match status" value="1"/>
</dbReference>
<proteinExistence type="predicted"/>
<organism evidence="8 9">
    <name type="scientific">Breznakia blatticola</name>
    <dbReference type="NCBI Taxonomy" id="1754012"/>
    <lineage>
        <taxon>Bacteria</taxon>
        <taxon>Bacillati</taxon>
        <taxon>Bacillota</taxon>
        <taxon>Erysipelotrichia</taxon>
        <taxon>Erysipelotrichales</taxon>
        <taxon>Erysipelotrichaceae</taxon>
        <taxon>Breznakia</taxon>
    </lineage>
</organism>
<feature type="modified residue" description="4-aspartylphosphate" evidence="5">
    <location>
        <position position="54"/>
    </location>
</feature>
<dbReference type="CDD" id="cd17535">
    <property type="entry name" value="REC_NarL-like"/>
    <property type="match status" value="1"/>
</dbReference>
<evidence type="ECO:0000256" key="4">
    <source>
        <dbReference type="ARBA" id="ARBA00023163"/>
    </source>
</evidence>
<dbReference type="AlphaFoldDB" id="A0A4R8A6D6"/>
<reference evidence="8 9" key="1">
    <citation type="submission" date="2019-03" db="EMBL/GenBank/DDBJ databases">
        <title>Genomic Encyclopedia of Type Strains, Phase IV (KMG-IV): sequencing the most valuable type-strain genomes for metagenomic binning, comparative biology and taxonomic classification.</title>
        <authorList>
            <person name="Goeker M."/>
        </authorList>
    </citation>
    <scope>NUCLEOTIDE SEQUENCE [LARGE SCALE GENOMIC DNA]</scope>
    <source>
        <strain evidence="8 9">DSM 28867</strain>
    </source>
</reference>
<dbReference type="PANTHER" id="PTHR43214:SF40">
    <property type="entry name" value="TRANSCRIPTIONAL REGULATORY PROTEIN LNRK"/>
    <property type="match status" value="1"/>
</dbReference>
<evidence type="ECO:0000256" key="1">
    <source>
        <dbReference type="ARBA" id="ARBA00022553"/>
    </source>
</evidence>
<dbReference type="PROSITE" id="PS00622">
    <property type="entry name" value="HTH_LUXR_1"/>
    <property type="match status" value="1"/>
</dbReference>
<dbReference type="InterPro" id="IPR000792">
    <property type="entry name" value="Tscrpt_reg_LuxR_C"/>
</dbReference>
<evidence type="ECO:0000259" key="7">
    <source>
        <dbReference type="PROSITE" id="PS50110"/>
    </source>
</evidence>
<feature type="domain" description="Response regulatory" evidence="7">
    <location>
        <begin position="3"/>
        <end position="118"/>
    </location>
</feature>
<dbReference type="InterPro" id="IPR011006">
    <property type="entry name" value="CheY-like_superfamily"/>
</dbReference>
<keyword evidence="9" id="KW-1185">Reference proteome</keyword>
<name>A0A4R8A6D6_9FIRM</name>
<keyword evidence="3 8" id="KW-0238">DNA-binding</keyword>
<dbReference type="SUPFAM" id="SSF52172">
    <property type="entry name" value="CheY-like"/>
    <property type="match status" value="1"/>
</dbReference>
<protein>
    <submittedName>
        <fullName evidence="8">DNA-binding NarL/FixJ family response regulator</fullName>
    </submittedName>
</protein>
<evidence type="ECO:0000256" key="2">
    <source>
        <dbReference type="ARBA" id="ARBA00023015"/>
    </source>
</evidence>
<dbReference type="GO" id="GO:0006355">
    <property type="term" value="P:regulation of DNA-templated transcription"/>
    <property type="evidence" value="ECO:0007669"/>
    <property type="project" value="InterPro"/>
</dbReference>
<dbReference type="Proteomes" id="UP000294743">
    <property type="component" value="Unassembled WGS sequence"/>
</dbReference>
<dbReference type="SMART" id="SM00448">
    <property type="entry name" value="REC"/>
    <property type="match status" value="1"/>
</dbReference>